<dbReference type="Gene3D" id="2.170.130.20">
    <property type="entry name" value="LCCL-like domain"/>
    <property type="match status" value="1"/>
</dbReference>
<dbReference type="VEuPathDB" id="FungiDB:B9J08_004603"/>
<feature type="transmembrane region" description="Helical" evidence="2">
    <location>
        <begin position="112"/>
        <end position="131"/>
    </location>
</feature>
<evidence type="ECO:0000313" key="4">
    <source>
        <dbReference type="Proteomes" id="UP000037122"/>
    </source>
</evidence>
<dbReference type="PANTHER" id="PTHR31331:SF1">
    <property type="entry name" value="CYSTEINE RICH SECRETORY PROTEIN LCCL DOMAIN CONTAINING 2"/>
    <property type="match status" value="1"/>
</dbReference>
<feature type="transmembrane region" description="Helical" evidence="2">
    <location>
        <begin position="308"/>
        <end position="340"/>
    </location>
</feature>
<dbReference type="PANTHER" id="PTHR31331">
    <property type="entry name" value="LCCL DOMAIN PROTEIN (AFU_ORTHOLOGUE AFUA_5G08630)"/>
    <property type="match status" value="1"/>
</dbReference>
<dbReference type="VEuPathDB" id="FungiDB:CJJ09_004617"/>
<feature type="transmembrane region" description="Helical" evidence="2">
    <location>
        <begin position="414"/>
        <end position="431"/>
    </location>
</feature>
<dbReference type="VEuPathDB" id="FungiDB:CJI96_0004548"/>
<evidence type="ECO:0000256" key="1">
    <source>
        <dbReference type="SAM" id="MobiDB-lite"/>
    </source>
</evidence>
<feature type="region of interest" description="Disordered" evidence="1">
    <location>
        <begin position="1"/>
        <end position="58"/>
    </location>
</feature>
<evidence type="ECO:0000313" key="3">
    <source>
        <dbReference type="EMBL" id="KND96035.1"/>
    </source>
</evidence>
<accession>A0A0L0NQV0</accession>
<dbReference type="InterPro" id="IPR051957">
    <property type="entry name" value="CRISP-LCCL_domain"/>
</dbReference>
<evidence type="ECO:0000256" key="2">
    <source>
        <dbReference type="SAM" id="Phobius"/>
    </source>
</evidence>
<comment type="caution">
    <text evidence="3">The sequence shown here is derived from an EMBL/GenBank/DDBJ whole genome shotgun (WGS) entry which is preliminary data.</text>
</comment>
<dbReference type="VEuPathDB" id="FungiDB:CJI97_004849"/>
<keyword evidence="2" id="KW-0472">Membrane</keyword>
<dbReference type="Proteomes" id="UP000037122">
    <property type="component" value="Unassembled WGS sequence"/>
</dbReference>
<name>A0A0L0NQV0_CANAR</name>
<feature type="transmembrane region" description="Helical" evidence="2">
    <location>
        <begin position="360"/>
        <end position="382"/>
    </location>
</feature>
<dbReference type="InterPro" id="IPR036609">
    <property type="entry name" value="LCCL_sf"/>
</dbReference>
<protein>
    <submittedName>
        <fullName evidence="3">Uncharacterized protein</fullName>
    </submittedName>
</protein>
<organism evidence="3 4">
    <name type="scientific">Candidozyma auris</name>
    <name type="common">Yeast</name>
    <name type="synonym">Candida auris</name>
    <dbReference type="NCBI Taxonomy" id="498019"/>
    <lineage>
        <taxon>Eukaryota</taxon>
        <taxon>Fungi</taxon>
        <taxon>Dikarya</taxon>
        <taxon>Ascomycota</taxon>
        <taxon>Saccharomycotina</taxon>
        <taxon>Pichiomycetes</taxon>
        <taxon>Metschnikowiaceae</taxon>
        <taxon>Candidozyma</taxon>
    </lineage>
</organism>
<gene>
    <name evidence="3" type="ORF">QG37_07659</name>
</gene>
<dbReference type="VEuPathDB" id="FungiDB:QG37_07659"/>
<feature type="compositionally biased region" description="Low complexity" evidence="1">
    <location>
        <begin position="35"/>
        <end position="46"/>
    </location>
</feature>
<keyword evidence="2" id="KW-1133">Transmembrane helix</keyword>
<sequence length="690" mass="76770">MSDEQRLSLLAANKDVDLEPDTDLERSGGTSSADPTTSLNPSTSSPEPEPQGTRWAPLHPQTWKDSVKSFFSALVLGPAHPRDDPPRPISKLRPLELLPDRFRQKTSPNVRIIALLLYVLVWVAIWARVLLPYFTEVPQVSGDPDASVISLTCEGAVDFWKGKNAACGLDAHLCPKLPEDEDVIIRCPALCDRGSWLYSLRAVGDQMIKYRGFFVGGGSKDSGKDGAITHPYRADSFPCGAGVHAGIISPFFGGCARASFKSGPQTSFEATKGKYGVSDSIAFKSFFPSSYVFKDIDASVSHCKDPRLVVLIMNVVLGIPLVILGSSAVFIWGLMSVGFWTISLATDPPTLVDPARLETFYELISLSLGRFLPTCFVMYFLWKVSIKRTFSKPQEAREAHVSPMEPSSSPMSRLIFWYPFFWLGILNNITFDRLPVDRLTWKDLQNQPGALLTVSIFSVIILVCVITQAYAVWLSGRFNRLIKIYILMFAALFLLAWIPGLTLRIHHYIFALIFIPGCSTRGRTAYVFQGILLGLFLSGVARWGYASIAETNVSLLRGEPEGNITPPMIFDVNPDKGMLYWEDSFPEATEEENAVIVQELTRYTHVSLLINDVERYLDENQGSLNMTQLISTNEFLNALVKMATQDEEEIDLYLRIARYDPLSKKHGDYTKAYILSYPGFNLTMAAAGVT</sequence>
<feature type="transmembrane region" description="Helical" evidence="2">
    <location>
        <begin position="485"/>
        <end position="505"/>
    </location>
</feature>
<feature type="transmembrane region" description="Helical" evidence="2">
    <location>
        <begin position="525"/>
        <end position="545"/>
    </location>
</feature>
<dbReference type="EMBL" id="LGST01000061">
    <property type="protein sequence ID" value="KND96035.1"/>
    <property type="molecule type" value="Genomic_DNA"/>
</dbReference>
<feature type="transmembrane region" description="Helical" evidence="2">
    <location>
        <begin position="451"/>
        <end position="473"/>
    </location>
</feature>
<dbReference type="AlphaFoldDB" id="A0A0L0NQV0"/>
<dbReference type="SUPFAM" id="SSF69848">
    <property type="entry name" value="LCCL domain"/>
    <property type="match status" value="1"/>
</dbReference>
<reference evidence="4" key="1">
    <citation type="journal article" date="2015" name="BMC Genomics">
        <title>Draft genome of a commonly misdiagnosed multidrug resistant pathogen Candida auris.</title>
        <authorList>
            <person name="Chatterjee S."/>
            <person name="Alampalli S.V."/>
            <person name="Nageshan R.K."/>
            <person name="Chettiar S.T."/>
            <person name="Joshi S."/>
            <person name="Tatu U.S."/>
        </authorList>
    </citation>
    <scope>NUCLEOTIDE SEQUENCE [LARGE SCALE GENOMIC DNA]</scope>
    <source>
        <strain evidence="4">6684</strain>
    </source>
</reference>
<dbReference type="VEuPathDB" id="FungiDB:CJJ07_002788"/>
<keyword evidence="2" id="KW-0812">Transmembrane</keyword>
<proteinExistence type="predicted"/>